<sequence length="135" mass="15238">QCSATRPTCSRCSIQNVECEYETGPDITRRRAIVNRLEELEKENNDLHELIRDLCSRPEEEATEIFNRLRSTGDPFHVLDLVRMGDLLLGKQPIEAIEAIEAIGFGDRRRKSSPLSSKPSSVPDKADMNPSDPED</sequence>
<evidence type="ECO:0000256" key="1">
    <source>
        <dbReference type="SAM" id="Coils"/>
    </source>
</evidence>
<dbReference type="RefSeq" id="XP_060444260.1">
    <property type="nucleotide sequence ID" value="XM_060584662.1"/>
</dbReference>
<keyword evidence="4" id="KW-1185">Reference proteome</keyword>
<dbReference type="Gene3D" id="4.10.240.10">
    <property type="entry name" value="Zn(2)-C6 fungal-type DNA-binding domain"/>
    <property type="match status" value="1"/>
</dbReference>
<evidence type="ECO:0000313" key="4">
    <source>
        <dbReference type="Proteomes" id="UP001243989"/>
    </source>
</evidence>
<evidence type="ECO:0000256" key="2">
    <source>
        <dbReference type="SAM" id="MobiDB-lite"/>
    </source>
</evidence>
<proteinExistence type="predicted"/>
<dbReference type="PANTHER" id="PTHR47256">
    <property type="entry name" value="ZN(II)2CYS6 TRANSCRIPTION FACTOR (EUROFUNG)-RELATED"/>
    <property type="match status" value="1"/>
</dbReference>
<keyword evidence="1" id="KW-0175">Coiled coil</keyword>
<feature type="region of interest" description="Disordered" evidence="2">
    <location>
        <begin position="108"/>
        <end position="135"/>
    </location>
</feature>
<dbReference type="InterPro" id="IPR053187">
    <property type="entry name" value="Notoamide_regulator"/>
</dbReference>
<dbReference type="AlphaFoldDB" id="A0AAI9ZPE6"/>
<dbReference type="GeneID" id="85469524"/>
<evidence type="ECO:0008006" key="5">
    <source>
        <dbReference type="Google" id="ProtNLM"/>
    </source>
</evidence>
<evidence type="ECO:0000313" key="3">
    <source>
        <dbReference type="EMBL" id="KAK1635653.1"/>
    </source>
</evidence>
<gene>
    <name evidence="3" type="ORF">BDP81DRAFT_321949</name>
</gene>
<organism evidence="3 4">
    <name type="scientific">Colletotrichum phormii</name>
    <dbReference type="NCBI Taxonomy" id="359342"/>
    <lineage>
        <taxon>Eukaryota</taxon>
        <taxon>Fungi</taxon>
        <taxon>Dikarya</taxon>
        <taxon>Ascomycota</taxon>
        <taxon>Pezizomycotina</taxon>
        <taxon>Sordariomycetes</taxon>
        <taxon>Hypocreomycetidae</taxon>
        <taxon>Glomerellales</taxon>
        <taxon>Glomerellaceae</taxon>
        <taxon>Colletotrichum</taxon>
        <taxon>Colletotrichum acutatum species complex</taxon>
    </lineage>
</organism>
<feature type="compositionally biased region" description="Low complexity" evidence="2">
    <location>
        <begin position="113"/>
        <end position="123"/>
    </location>
</feature>
<dbReference type="GO" id="GO:0000981">
    <property type="term" value="F:DNA-binding transcription factor activity, RNA polymerase II-specific"/>
    <property type="evidence" value="ECO:0007669"/>
    <property type="project" value="InterPro"/>
</dbReference>
<dbReference type="GO" id="GO:0008270">
    <property type="term" value="F:zinc ion binding"/>
    <property type="evidence" value="ECO:0007669"/>
    <property type="project" value="InterPro"/>
</dbReference>
<name>A0AAI9ZPE6_9PEZI</name>
<dbReference type="PANTHER" id="PTHR47256:SF1">
    <property type="entry name" value="ZN(II)2CYS6 TRANSCRIPTION FACTOR (EUROFUNG)"/>
    <property type="match status" value="1"/>
</dbReference>
<dbReference type="InterPro" id="IPR036864">
    <property type="entry name" value="Zn2-C6_fun-type_DNA-bd_sf"/>
</dbReference>
<reference evidence="3" key="1">
    <citation type="submission" date="2021-06" db="EMBL/GenBank/DDBJ databases">
        <title>Comparative genomics, transcriptomics and evolutionary studies reveal genomic signatures of adaptation to plant cell wall in hemibiotrophic fungi.</title>
        <authorList>
            <consortium name="DOE Joint Genome Institute"/>
            <person name="Baroncelli R."/>
            <person name="Diaz J.F."/>
            <person name="Benocci T."/>
            <person name="Peng M."/>
            <person name="Battaglia E."/>
            <person name="Haridas S."/>
            <person name="Andreopoulos W."/>
            <person name="Labutti K."/>
            <person name="Pangilinan J."/>
            <person name="Floch G.L."/>
            <person name="Makela M.R."/>
            <person name="Henrissat B."/>
            <person name="Grigoriev I.V."/>
            <person name="Crouch J.A."/>
            <person name="De Vries R.P."/>
            <person name="Sukno S.A."/>
            <person name="Thon M.R."/>
        </authorList>
    </citation>
    <scope>NUCLEOTIDE SEQUENCE</scope>
    <source>
        <strain evidence="3">CBS 102054</strain>
    </source>
</reference>
<feature type="non-terminal residue" evidence="3">
    <location>
        <position position="1"/>
    </location>
</feature>
<protein>
    <recommendedName>
        <fullName evidence="5">Zn(2)-C6 fungal-type domain-containing protein</fullName>
    </recommendedName>
</protein>
<feature type="coiled-coil region" evidence="1">
    <location>
        <begin position="30"/>
        <end position="57"/>
    </location>
</feature>
<dbReference type="Proteomes" id="UP001243989">
    <property type="component" value="Unassembled WGS sequence"/>
</dbReference>
<accession>A0AAI9ZPE6</accession>
<dbReference type="EMBL" id="JAHMHQ010000012">
    <property type="protein sequence ID" value="KAK1635653.1"/>
    <property type="molecule type" value="Genomic_DNA"/>
</dbReference>
<comment type="caution">
    <text evidence="3">The sequence shown here is derived from an EMBL/GenBank/DDBJ whole genome shotgun (WGS) entry which is preliminary data.</text>
</comment>